<gene>
    <name evidence="2" type="ORF">D7X32_23140</name>
</gene>
<dbReference type="AlphaFoldDB" id="A0A3A8KDQ8"/>
<accession>A0A3A8KDQ8</accession>
<proteinExistence type="predicted"/>
<organism evidence="2 3">
    <name type="scientific">Corallococcus carmarthensis</name>
    <dbReference type="NCBI Taxonomy" id="2316728"/>
    <lineage>
        <taxon>Bacteria</taxon>
        <taxon>Pseudomonadati</taxon>
        <taxon>Myxococcota</taxon>
        <taxon>Myxococcia</taxon>
        <taxon>Myxococcales</taxon>
        <taxon>Cystobacterineae</taxon>
        <taxon>Myxococcaceae</taxon>
        <taxon>Corallococcus</taxon>
    </lineage>
</organism>
<protein>
    <recommendedName>
        <fullName evidence="1">Peptidoglycan binding-like domain-containing protein</fullName>
    </recommendedName>
</protein>
<name>A0A3A8KDQ8_9BACT</name>
<evidence type="ECO:0000313" key="3">
    <source>
        <dbReference type="Proteomes" id="UP000268313"/>
    </source>
</evidence>
<dbReference type="InterPro" id="IPR036365">
    <property type="entry name" value="PGBD-like_sf"/>
</dbReference>
<sequence>MVLRVQAALQDLGLPVGLKGLDGNFGADTGTAVSQFKAGQGLQPTDPVVGPGTMGALDAAFAVDPPELDPAFREFSPLVLHRRVDPMIAAVLAELISAPLNSWRHMTAMRALAPLNSGELTGIVAFSRIRDLRQLVLDRAAPVQAGGVGARLMVDTLIDQLSTAPGRPVESDTLGTTVSFHDTAGATFGLIAVSDSVFRGKARITLSATNASLPVSLTEVLVHELTHFRNQPNADALLATPDGDPGTYVDPALSVALSVNTEQRSGRMLSMFVEEFAARHVHWHVRKELDGDPLAQIRLLPEELATAVITYLVRHLALFRSNGYLENINKRPDGGASRFRQAALWLRRARAYQYSTRPEHEGVVQARIEQAAAFCDEQATVGSDEAPSADGLFPLAKDFP</sequence>
<dbReference type="InterPro" id="IPR036366">
    <property type="entry name" value="PGBDSf"/>
</dbReference>
<comment type="caution">
    <text evidence="2">The sequence shown here is derived from an EMBL/GenBank/DDBJ whole genome shotgun (WGS) entry which is preliminary data.</text>
</comment>
<dbReference type="SUPFAM" id="SSF47090">
    <property type="entry name" value="PGBD-like"/>
    <property type="match status" value="1"/>
</dbReference>
<dbReference type="Proteomes" id="UP000268313">
    <property type="component" value="Unassembled WGS sequence"/>
</dbReference>
<reference evidence="3" key="1">
    <citation type="submission" date="2018-09" db="EMBL/GenBank/DDBJ databases">
        <authorList>
            <person name="Livingstone P.G."/>
            <person name="Whitworth D.E."/>
        </authorList>
    </citation>
    <scope>NUCLEOTIDE SEQUENCE [LARGE SCALE GENOMIC DNA]</scope>
    <source>
        <strain evidence="3">CA043D</strain>
    </source>
</reference>
<feature type="domain" description="Peptidoglycan binding-like" evidence="1">
    <location>
        <begin position="2"/>
        <end position="57"/>
    </location>
</feature>
<dbReference type="Gene3D" id="1.10.101.10">
    <property type="entry name" value="PGBD-like superfamily/PGBD"/>
    <property type="match status" value="1"/>
</dbReference>
<evidence type="ECO:0000313" key="2">
    <source>
        <dbReference type="EMBL" id="RKH00572.1"/>
    </source>
</evidence>
<dbReference type="InterPro" id="IPR002477">
    <property type="entry name" value="Peptidoglycan-bd-like"/>
</dbReference>
<evidence type="ECO:0000259" key="1">
    <source>
        <dbReference type="Pfam" id="PF01471"/>
    </source>
</evidence>
<dbReference type="EMBL" id="RAWE01000090">
    <property type="protein sequence ID" value="RKH00572.1"/>
    <property type="molecule type" value="Genomic_DNA"/>
</dbReference>
<dbReference type="Pfam" id="PF01471">
    <property type="entry name" value="PG_binding_1"/>
    <property type="match status" value="1"/>
</dbReference>
<keyword evidence="3" id="KW-1185">Reference proteome</keyword>